<dbReference type="Proteomes" id="UP000276133">
    <property type="component" value="Unassembled WGS sequence"/>
</dbReference>
<evidence type="ECO:0000313" key="1">
    <source>
        <dbReference type="EMBL" id="RMZ93314.1"/>
    </source>
</evidence>
<keyword evidence="2" id="KW-1185">Reference proteome</keyword>
<gene>
    <name evidence="1" type="ORF">BpHYR1_035105</name>
</gene>
<dbReference type="AlphaFoldDB" id="A0A3M7P3Q5"/>
<evidence type="ECO:0000313" key="2">
    <source>
        <dbReference type="Proteomes" id="UP000276133"/>
    </source>
</evidence>
<protein>
    <submittedName>
        <fullName evidence="1">Uncharacterized protein</fullName>
    </submittedName>
</protein>
<reference evidence="1 2" key="1">
    <citation type="journal article" date="2018" name="Sci. Rep.">
        <title>Genomic signatures of local adaptation to the degree of environmental predictability in rotifers.</title>
        <authorList>
            <person name="Franch-Gras L."/>
            <person name="Hahn C."/>
            <person name="Garcia-Roger E.M."/>
            <person name="Carmona M.J."/>
            <person name="Serra M."/>
            <person name="Gomez A."/>
        </authorList>
    </citation>
    <scope>NUCLEOTIDE SEQUENCE [LARGE SCALE GENOMIC DNA]</scope>
    <source>
        <strain evidence="1">HYR1</strain>
    </source>
</reference>
<comment type="caution">
    <text evidence="1">The sequence shown here is derived from an EMBL/GenBank/DDBJ whole genome shotgun (WGS) entry which is preliminary data.</text>
</comment>
<accession>A0A3M7P3Q5</accession>
<proteinExistence type="predicted"/>
<sequence>MLTGFALGAKYSSLEPSFDMLVIKACNLYHTHGFAVRSDPSTRCGLLSDDASWSTNCATRSQITMLNNMNLKCKANYS</sequence>
<name>A0A3M7P3Q5_BRAPC</name>
<organism evidence="1 2">
    <name type="scientific">Brachionus plicatilis</name>
    <name type="common">Marine rotifer</name>
    <name type="synonym">Brachionus muelleri</name>
    <dbReference type="NCBI Taxonomy" id="10195"/>
    <lineage>
        <taxon>Eukaryota</taxon>
        <taxon>Metazoa</taxon>
        <taxon>Spiralia</taxon>
        <taxon>Gnathifera</taxon>
        <taxon>Rotifera</taxon>
        <taxon>Eurotatoria</taxon>
        <taxon>Monogononta</taxon>
        <taxon>Pseudotrocha</taxon>
        <taxon>Ploima</taxon>
        <taxon>Brachionidae</taxon>
        <taxon>Brachionus</taxon>
    </lineage>
</organism>
<dbReference type="EMBL" id="REGN01013902">
    <property type="protein sequence ID" value="RMZ93314.1"/>
    <property type="molecule type" value="Genomic_DNA"/>
</dbReference>